<keyword evidence="2" id="KW-0540">Nuclease</keyword>
<dbReference type="Proteomes" id="UP000824091">
    <property type="component" value="Unassembled WGS sequence"/>
</dbReference>
<reference evidence="2" key="2">
    <citation type="journal article" date="2021" name="PeerJ">
        <title>Extensive microbial diversity within the chicken gut microbiome revealed by metagenomics and culture.</title>
        <authorList>
            <person name="Gilroy R."/>
            <person name="Ravi A."/>
            <person name="Getino M."/>
            <person name="Pursley I."/>
            <person name="Horton D.L."/>
            <person name="Alikhan N.F."/>
            <person name="Baker D."/>
            <person name="Gharbi K."/>
            <person name="Hall N."/>
            <person name="Watson M."/>
            <person name="Adriaenssens E.M."/>
            <person name="Foster-Nyarko E."/>
            <person name="Jarju S."/>
            <person name="Secka A."/>
            <person name="Antonio M."/>
            <person name="Oren A."/>
            <person name="Chaudhuri R.R."/>
            <person name="La Ragione R."/>
            <person name="Hildebrand F."/>
            <person name="Pallen M.J."/>
        </authorList>
    </citation>
    <scope>NUCLEOTIDE SEQUENCE</scope>
    <source>
        <strain evidence="2">11300</strain>
    </source>
</reference>
<comment type="caution">
    <text evidence="2">The sequence shown here is derived from an EMBL/GenBank/DDBJ whole genome shotgun (WGS) entry which is preliminary data.</text>
</comment>
<reference evidence="2" key="1">
    <citation type="submission" date="2020-10" db="EMBL/GenBank/DDBJ databases">
        <authorList>
            <person name="Gilroy R."/>
        </authorList>
    </citation>
    <scope>NUCLEOTIDE SEQUENCE</scope>
    <source>
        <strain evidence="2">11300</strain>
    </source>
</reference>
<evidence type="ECO:0000259" key="1">
    <source>
        <dbReference type="Pfam" id="PF03372"/>
    </source>
</evidence>
<dbReference type="InterPro" id="IPR005135">
    <property type="entry name" value="Endo/exonuclease/phosphatase"/>
</dbReference>
<dbReference type="EMBL" id="DVMO01000070">
    <property type="protein sequence ID" value="HIU27666.1"/>
    <property type="molecule type" value="Genomic_DNA"/>
</dbReference>
<evidence type="ECO:0000313" key="2">
    <source>
        <dbReference type="EMBL" id="HIU27666.1"/>
    </source>
</evidence>
<organism evidence="2 3">
    <name type="scientific">Candidatus Fimisoma avicola</name>
    <dbReference type="NCBI Taxonomy" id="2840826"/>
    <lineage>
        <taxon>Bacteria</taxon>
        <taxon>Bacillati</taxon>
        <taxon>Bacillota</taxon>
        <taxon>Clostridia</taxon>
        <taxon>Eubacteriales</taxon>
        <taxon>Candidatus Fimisoma</taxon>
    </lineage>
</organism>
<accession>A0A9D1L8B2</accession>
<dbReference type="Pfam" id="PF03372">
    <property type="entry name" value="Exo_endo_phos"/>
    <property type="match status" value="1"/>
</dbReference>
<dbReference type="AlphaFoldDB" id="A0A9D1L8B2"/>
<dbReference type="SUPFAM" id="SSF56219">
    <property type="entry name" value="DNase I-like"/>
    <property type="match status" value="1"/>
</dbReference>
<sequence length="222" mass="26268">MKIVSWNCNCKFREKFAKIRDLDADVYIIQECENPAGYKGTDYDHFAKDHIWTGDNMNKGLGIFARQGIEIKDNRWGSDGLRYFISARINDSFDLIGVWACKPYIQEYYTYQAEHIDRFNDKTVIMGDFNSNSIWDSRYKGSNHSIVIKQLEEIGLVSAYHYFFNEAQGEETQSTFYLYRHPERGYHIDHCFATKERIKDYQILSDKSWLKYSDHIPVMLEI</sequence>
<proteinExistence type="predicted"/>
<keyword evidence="2" id="KW-0255">Endonuclease</keyword>
<dbReference type="Gene3D" id="3.60.10.10">
    <property type="entry name" value="Endonuclease/exonuclease/phosphatase"/>
    <property type="match status" value="1"/>
</dbReference>
<feature type="domain" description="Endonuclease/exonuclease/phosphatase" evidence="1">
    <location>
        <begin position="4"/>
        <end position="215"/>
    </location>
</feature>
<evidence type="ECO:0000313" key="3">
    <source>
        <dbReference type="Proteomes" id="UP000824091"/>
    </source>
</evidence>
<name>A0A9D1L8B2_9FIRM</name>
<dbReference type="InterPro" id="IPR036691">
    <property type="entry name" value="Endo/exonu/phosph_ase_sf"/>
</dbReference>
<keyword evidence="2" id="KW-0378">Hydrolase</keyword>
<gene>
    <name evidence="2" type="ORF">IAD16_04755</name>
</gene>
<dbReference type="GO" id="GO:0004519">
    <property type="term" value="F:endonuclease activity"/>
    <property type="evidence" value="ECO:0007669"/>
    <property type="project" value="UniProtKB-KW"/>
</dbReference>
<protein>
    <submittedName>
        <fullName evidence="2">Endonuclease/exonuclease/phosphatase family protein</fullName>
    </submittedName>
</protein>